<dbReference type="EMBL" id="QZEI01000079">
    <property type="protein sequence ID" value="RLV58326.1"/>
    <property type="molecule type" value="Genomic_DNA"/>
</dbReference>
<dbReference type="OrthoDB" id="5289737at2"/>
<dbReference type="NCBIfam" id="NF033542">
    <property type="entry name" value="transpos_IS110"/>
    <property type="match status" value="1"/>
</dbReference>
<evidence type="ECO:0000256" key="1">
    <source>
        <dbReference type="SAM" id="Coils"/>
    </source>
</evidence>
<organism evidence="4 5">
    <name type="scientific">Parashewanella curva</name>
    <dbReference type="NCBI Taxonomy" id="2338552"/>
    <lineage>
        <taxon>Bacteria</taxon>
        <taxon>Pseudomonadati</taxon>
        <taxon>Pseudomonadota</taxon>
        <taxon>Gammaproteobacteria</taxon>
        <taxon>Alteromonadales</taxon>
        <taxon>Shewanellaceae</taxon>
        <taxon>Parashewanella</taxon>
    </lineage>
</organism>
<dbReference type="PANTHER" id="PTHR33055">
    <property type="entry name" value="TRANSPOSASE FOR INSERTION SEQUENCE ELEMENT IS1111A"/>
    <property type="match status" value="1"/>
</dbReference>
<feature type="domain" description="Transposase IS110-like N-terminal" evidence="2">
    <location>
        <begin position="6"/>
        <end position="146"/>
    </location>
</feature>
<name>A0A3L8PSI9_9GAMM</name>
<protein>
    <submittedName>
        <fullName evidence="4">IS110 family transposase</fullName>
    </submittedName>
</protein>
<gene>
    <name evidence="4" type="ORF">D5018_17855</name>
</gene>
<evidence type="ECO:0000259" key="2">
    <source>
        <dbReference type="Pfam" id="PF01548"/>
    </source>
</evidence>
<dbReference type="InterPro" id="IPR003346">
    <property type="entry name" value="Transposase_20"/>
</dbReference>
<dbReference type="Pfam" id="PF02371">
    <property type="entry name" value="Transposase_20"/>
    <property type="match status" value="1"/>
</dbReference>
<evidence type="ECO:0000313" key="5">
    <source>
        <dbReference type="Proteomes" id="UP000281474"/>
    </source>
</evidence>
<evidence type="ECO:0000313" key="4">
    <source>
        <dbReference type="EMBL" id="RLV58326.1"/>
    </source>
</evidence>
<dbReference type="GO" id="GO:0003677">
    <property type="term" value="F:DNA binding"/>
    <property type="evidence" value="ECO:0007669"/>
    <property type="project" value="InterPro"/>
</dbReference>
<feature type="domain" description="Transposase IS116/IS110/IS902 C-terminal" evidence="3">
    <location>
        <begin position="211"/>
        <end position="289"/>
    </location>
</feature>
<dbReference type="GO" id="GO:0006313">
    <property type="term" value="P:DNA transposition"/>
    <property type="evidence" value="ECO:0007669"/>
    <property type="project" value="InterPro"/>
</dbReference>
<keyword evidence="1" id="KW-0175">Coiled coil</keyword>
<dbReference type="Pfam" id="PF01548">
    <property type="entry name" value="DEDD_Tnp_IS110"/>
    <property type="match status" value="1"/>
</dbReference>
<feature type="coiled-coil region" evidence="1">
    <location>
        <begin position="181"/>
        <end position="215"/>
    </location>
</feature>
<dbReference type="GO" id="GO:0004803">
    <property type="term" value="F:transposase activity"/>
    <property type="evidence" value="ECO:0007669"/>
    <property type="project" value="InterPro"/>
</dbReference>
<reference evidence="4 5" key="1">
    <citation type="submission" date="2018-09" db="EMBL/GenBank/DDBJ databases">
        <title>Phylogeny of the Shewanellaceae, and recommendation for two new genera, Pseudoshewanella and Parashewanella.</title>
        <authorList>
            <person name="Wang G."/>
        </authorList>
    </citation>
    <scope>NUCLEOTIDE SEQUENCE [LARGE SCALE GENOMIC DNA]</scope>
    <source>
        <strain evidence="4 5">C51</strain>
    </source>
</reference>
<dbReference type="RefSeq" id="WP_121840351.1">
    <property type="nucleotide sequence ID" value="NZ_ML014828.1"/>
</dbReference>
<accession>A0A3L8PSI9</accession>
<dbReference type="AlphaFoldDB" id="A0A3L8PSI9"/>
<proteinExistence type="predicted"/>
<sequence length="340" mass="38073">MKITTVGIDLAKNVSHVVACNQAGKIVKKKMLSRKDIISFFTQLPKCLVGMEACATAHYWAREIEKLGHTVKQIPPQYVKAFVRGNKNDYNDALAIAEAVVKPEMRFSRTKTQEQQDIQALHTLRKKCERDRTANCNEIRSLLAEYGITISKGVNNVYKSLPVHFDRCADNGLSGLFKELLEHHYNKLEELQKNLEFYTKKIKELSKTKECKKLQEVPGIGPIVASAFYQHVGNGSEFKNGRCVSASLGLVPKQHSSGGKDRLLGISKRGDPYLRCLLIHGARAVIRTSGDKDTPLANWIRKIETTRGKNKAVVALANKIARIGWAILKNDSHYQAEYAA</sequence>
<keyword evidence="5" id="KW-1185">Reference proteome</keyword>
<dbReference type="InterPro" id="IPR047650">
    <property type="entry name" value="Transpos_IS110"/>
</dbReference>
<dbReference type="PANTHER" id="PTHR33055:SF3">
    <property type="entry name" value="PUTATIVE TRANSPOSASE FOR IS117-RELATED"/>
    <property type="match status" value="1"/>
</dbReference>
<comment type="caution">
    <text evidence="4">The sequence shown here is derived from an EMBL/GenBank/DDBJ whole genome shotgun (WGS) entry which is preliminary data.</text>
</comment>
<dbReference type="Proteomes" id="UP000281474">
    <property type="component" value="Unassembled WGS sequence"/>
</dbReference>
<evidence type="ECO:0000259" key="3">
    <source>
        <dbReference type="Pfam" id="PF02371"/>
    </source>
</evidence>
<dbReference type="InterPro" id="IPR002525">
    <property type="entry name" value="Transp_IS110-like_N"/>
</dbReference>